<dbReference type="PATRIC" id="fig|665004.4.peg.2847"/>
<dbReference type="SUPFAM" id="SSF143011">
    <property type="entry name" value="RelE-like"/>
    <property type="match status" value="1"/>
</dbReference>
<proteinExistence type="predicted"/>
<evidence type="ECO:0000313" key="2">
    <source>
        <dbReference type="EMBL" id="KUP95670.1"/>
    </source>
</evidence>
<evidence type="ECO:0000313" key="3">
    <source>
        <dbReference type="Proteomes" id="UP000074382"/>
    </source>
</evidence>
<dbReference type="EMBL" id="LGEM01000115">
    <property type="protein sequence ID" value="KUP95670.1"/>
    <property type="molecule type" value="Genomic_DNA"/>
</dbReference>
<gene>
    <name evidence="2" type="ORF">AC529_16290</name>
</gene>
<keyword evidence="3" id="KW-1185">Reference proteome</keyword>
<accession>A0A147KEH9</accession>
<reference evidence="3" key="1">
    <citation type="journal article" date="2017" name="Acta Aliment.">
        <title>Plant polysaccharide degrading enzyme system of Thermpbifida cellulosilytica TB100 revealed by de novo genome project data.</title>
        <authorList>
            <person name="Toth A."/>
            <person name="Baka E."/>
            <person name="Luzics S."/>
            <person name="Bata-Vidacs I."/>
            <person name="Nagy I."/>
            <person name="Balint B."/>
            <person name="Herceg R."/>
            <person name="Olasz F."/>
            <person name="Wilk T."/>
            <person name="Nagy T."/>
            <person name="Kriszt B."/>
            <person name="Nagy I."/>
            <person name="Kukolya J."/>
        </authorList>
    </citation>
    <scope>NUCLEOTIDE SEQUENCE [LARGE SCALE GENOMIC DNA]</scope>
    <source>
        <strain evidence="3">TB100</strain>
    </source>
</reference>
<comment type="caution">
    <text evidence="2">The sequence shown here is derived from an EMBL/GenBank/DDBJ whole genome shotgun (WGS) entry which is preliminary data.</text>
</comment>
<organism evidence="2 3">
    <name type="scientific">Thermobifida cellulosilytica TB100</name>
    <dbReference type="NCBI Taxonomy" id="665004"/>
    <lineage>
        <taxon>Bacteria</taxon>
        <taxon>Bacillati</taxon>
        <taxon>Actinomycetota</taxon>
        <taxon>Actinomycetes</taxon>
        <taxon>Streptosporangiales</taxon>
        <taxon>Nocardiopsidaceae</taxon>
        <taxon>Thermobifida</taxon>
    </lineage>
</organism>
<name>A0A147KEH9_THECS</name>
<dbReference type="InterPro" id="IPR035093">
    <property type="entry name" value="RelE/ParE_toxin_dom_sf"/>
</dbReference>
<dbReference type="STRING" id="665004.AC529_16290"/>
<keyword evidence="1" id="KW-1277">Toxin-antitoxin system</keyword>
<protein>
    <recommendedName>
        <fullName evidence="4">Plasmid stabilization protein</fullName>
    </recommendedName>
</protein>
<evidence type="ECO:0000256" key="1">
    <source>
        <dbReference type="ARBA" id="ARBA00022649"/>
    </source>
</evidence>
<sequence>MAHTVRAAVLALSRDPRPSGCRQASGCPGVRRIRVGDYRVVYSMDDGGLVVPALRIAHRREVYREF</sequence>
<dbReference type="RefSeq" id="WP_068757002.1">
    <property type="nucleotide sequence ID" value="NZ_KQ950183.1"/>
</dbReference>
<dbReference type="Pfam" id="PF05016">
    <property type="entry name" value="ParE_toxin"/>
    <property type="match status" value="1"/>
</dbReference>
<evidence type="ECO:0008006" key="4">
    <source>
        <dbReference type="Google" id="ProtNLM"/>
    </source>
</evidence>
<dbReference type="InterPro" id="IPR007712">
    <property type="entry name" value="RelE/ParE_toxin"/>
</dbReference>
<dbReference type="Gene3D" id="3.30.2310.20">
    <property type="entry name" value="RelE-like"/>
    <property type="match status" value="1"/>
</dbReference>
<dbReference type="AlphaFoldDB" id="A0A147KEH9"/>
<dbReference type="OrthoDB" id="5326046at2"/>
<dbReference type="Proteomes" id="UP000074382">
    <property type="component" value="Unassembled WGS sequence"/>
</dbReference>